<organism evidence="2 3">
    <name type="scientific">Strongylus vulgaris</name>
    <name type="common">Blood worm</name>
    <dbReference type="NCBI Taxonomy" id="40348"/>
    <lineage>
        <taxon>Eukaryota</taxon>
        <taxon>Metazoa</taxon>
        <taxon>Ecdysozoa</taxon>
        <taxon>Nematoda</taxon>
        <taxon>Chromadorea</taxon>
        <taxon>Rhabditida</taxon>
        <taxon>Rhabditina</taxon>
        <taxon>Rhabditomorpha</taxon>
        <taxon>Strongyloidea</taxon>
        <taxon>Strongylidae</taxon>
        <taxon>Strongylus</taxon>
    </lineage>
</organism>
<dbReference type="OrthoDB" id="5852987at2759"/>
<dbReference type="EMBL" id="UYYB01006178">
    <property type="protein sequence ID" value="VDM67675.1"/>
    <property type="molecule type" value="Genomic_DNA"/>
</dbReference>
<protein>
    <submittedName>
        <fullName evidence="2">Uncharacterized protein</fullName>
    </submittedName>
</protein>
<feature type="compositionally biased region" description="Low complexity" evidence="1">
    <location>
        <begin position="31"/>
        <end position="44"/>
    </location>
</feature>
<dbReference type="AlphaFoldDB" id="A0A3P7K8S1"/>
<evidence type="ECO:0000313" key="2">
    <source>
        <dbReference type="EMBL" id="VDM67675.1"/>
    </source>
</evidence>
<name>A0A3P7K8S1_STRVU</name>
<sequence length="140" mass="14639">MPLAGQQDVMTPPPTQKSAVPPTSPPPGAAPPAAATGAQPAQAAKTTSVTNLAIPPVNTKIDVPLPADVLAILEANKNFYLTPCTLPPCLKKSKETTSKDVGRQYITAHLDLPQVPFTEAMIPYDPSPKPLKVTPKRVGS</sequence>
<dbReference type="Proteomes" id="UP000270094">
    <property type="component" value="Unassembled WGS sequence"/>
</dbReference>
<feature type="region of interest" description="Disordered" evidence="1">
    <location>
        <begin position="1"/>
        <end position="49"/>
    </location>
</feature>
<accession>A0A3P7K8S1</accession>
<gene>
    <name evidence="2" type="ORF">SVUK_LOCUS2673</name>
</gene>
<reference evidence="2 3" key="1">
    <citation type="submission" date="2018-11" db="EMBL/GenBank/DDBJ databases">
        <authorList>
            <consortium name="Pathogen Informatics"/>
        </authorList>
    </citation>
    <scope>NUCLEOTIDE SEQUENCE [LARGE SCALE GENOMIC DNA]</scope>
</reference>
<evidence type="ECO:0000313" key="3">
    <source>
        <dbReference type="Proteomes" id="UP000270094"/>
    </source>
</evidence>
<evidence type="ECO:0000256" key="1">
    <source>
        <dbReference type="SAM" id="MobiDB-lite"/>
    </source>
</evidence>
<keyword evidence="3" id="KW-1185">Reference proteome</keyword>
<proteinExistence type="predicted"/>